<evidence type="ECO:0000256" key="2">
    <source>
        <dbReference type="ARBA" id="ARBA00004906"/>
    </source>
</evidence>
<keyword evidence="8" id="KW-0862">Zinc</keyword>
<keyword evidence="10" id="KW-0472">Membrane</keyword>
<evidence type="ECO:0000256" key="11">
    <source>
        <dbReference type="ARBA" id="ARBA00024209"/>
    </source>
</evidence>
<evidence type="ECO:0000256" key="8">
    <source>
        <dbReference type="ARBA" id="ARBA00022833"/>
    </source>
</evidence>
<dbReference type="GO" id="GO:0016020">
    <property type="term" value="C:membrane"/>
    <property type="evidence" value="ECO:0007669"/>
    <property type="project" value="UniProtKB-SubCell"/>
</dbReference>
<comment type="similarity">
    <text evidence="11">Belongs to the RING-type zinc finger family. ATL subfamily.</text>
</comment>
<dbReference type="SMART" id="SM00184">
    <property type="entry name" value="RING"/>
    <property type="match status" value="1"/>
</dbReference>
<evidence type="ECO:0000256" key="12">
    <source>
        <dbReference type="PROSITE-ProRule" id="PRU00175"/>
    </source>
</evidence>
<dbReference type="GO" id="GO:0016740">
    <property type="term" value="F:transferase activity"/>
    <property type="evidence" value="ECO:0007669"/>
    <property type="project" value="UniProtKB-KW"/>
</dbReference>
<keyword evidence="3" id="KW-0808">Transferase</keyword>
<dbReference type="InterPro" id="IPR001841">
    <property type="entry name" value="Znf_RING"/>
</dbReference>
<dbReference type="PROSITE" id="PS50089">
    <property type="entry name" value="ZF_RING_2"/>
    <property type="match status" value="1"/>
</dbReference>
<evidence type="ECO:0000256" key="4">
    <source>
        <dbReference type="ARBA" id="ARBA00022692"/>
    </source>
</evidence>
<keyword evidence="9" id="KW-1133">Transmembrane helix</keyword>
<evidence type="ECO:0000256" key="13">
    <source>
        <dbReference type="SAM" id="MobiDB-lite"/>
    </source>
</evidence>
<dbReference type="PANTHER" id="PTHR45768:SF34">
    <property type="entry name" value="RING-H2 FINGER PROTEIN ATL64"/>
    <property type="match status" value="1"/>
</dbReference>
<comment type="subcellular location">
    <subcellularLocation>
        <location evidence="1">Membrane</location>
        <topology evidence="1">Single-pass membrane protein</topology>
    </subcellularLocation>
</comment>
<feature type="region of interest" description="Disordered" evidence="13">
    <location>
        <begin position="208"/>
        <end position="229"/>
    </location>
</feature>
<feature type="region of interest" description="Disordered" evidence="13">
    <location>
        <begin position="243"/>
        <end position="263"/>
    </location>
</feature>
<dbReference type="CDD" id="cd16461">
    <property type="entry name" value="RING-H2_EL5-like"/>
    <property type="match status" value="1"/>
</dbReference>
<keyword evidence="6 12" id="KW-0863">Zinc-finger</keyword>
<comment type="caution">
    <text evidence="15">The sequence shown here is derived from an EMBL/GenBank/DDBJ whole genome shotgun (WGS) entry which is preliminary data.</text>
</comment>
<evidence type="ECO:0000256" key="7">
    <source>
        <dbReference type="ARBA" id="ARBA00022786"/>
    </source>
</evidence>
<protein>
    <recommendedName>
        <fullName evidence="14">RING-type domain-containing protein</fullName>
    </recommendedName>
</protein>
<feature type="region of interest" description="Disordered" evidence="13">
    <location>
        <begin position="286"/>
        <end position="311"/>
    </location>
</feature>
<evidence type="ECO:0000259" key="14">
    <source>
        <dbReference type="PROSITE" id="PS50089"/>
    </source>
</evidence>
<comment type="pathway">
    <text evidence="2">Protein modification; protein ubiquitination.</text>
</comment>
<evidence type="ECO:0000256" key="5">
    <source>
        <dbReference type="ARBA" id="ARBA00022723"/>
    </source>
</evidence>
<evidence type="ECO:0000256" key="3">
    <source>
        <dbReference type="ARBA" id="ARBA00022679"/>
    </source>
</evidence>
<reference evidence="15 16" key="1">
    <citation type="journal article" date="2019" name="Nat. Plants">
        <title>Genome sequencing of Musa balbisiana reveals subgenome evolution and function divergence in polyploid bananas.</title>
        <authorList>
            <person name="Yao X."/>
        </authorList>
    </citation>
    <scope>NUCLEOTIDE SEQUENCE [LARGE SCALE GENOMIC DNA]</scope>
    <source>
        <strain evidence="16">cv. DH-PKW</strain>
        <tissue evidence="15">Leaves</tissue>
    </source>
</reference>
<evidence type="ECO:0000256" key="6">
    <source>
        <dbReference type="ARBA" id="ARBA00022771"/>
    </source>
</evidence>
<dbReference type="FunFam" id="3.30.40.10:FF:000457">
    <property type="entry name" value="RING-H2 finger protein ATL3"/>
    <property type="match status" value="1"/>
</dbReference>
<dbReference type="Proteomes" id="UP000317650">
    <property type="component" value="Chromosome 11"/>
</dbReference>
<evidence type="ECO:0000256" key="1">
    <source>
        <dbReference type="ARBA" id="ARBA00004167"/>
    </source>
</evidence>
<dbReference type="GO" id="GO:0008270">
    <property type="term" value="F:zinc ion binding"/>
    <property type="evidence" value="ECO:0007669"/>
    <property type="project" value="UniProtKB-KW"/>
</dbReference>
<feature type="domain" description="RING-type" evidence="14">
    <location>
        <begin position="122"/>
        <end position="164"/>
    </location>
</feature>
<keyword evidence="4" id="KW-0812">Transmembrane</keyword>
<dbReference type="STRING" id="52838.A0A4S8J2M2"/>
<keyword evidence="5" id="KW-0479">Metal-binding</keyword>
<dbReference type="InterPro" id="IPR013083">
    <property type="entry name" value="Znf_RING/FYVE/PHD"/>
</dbReference>
<sequence>MLERVHTTDYLHWCSSLCTVYPALDFGAKATWPVCNSSWVICLLCKPIALDQQCRVDVGALRGSELRSDLGDVETDGAYNNLGSRRLASFAATRPRGLDAAAVGALPSVVVSAGALKEGLDCAVCICELSEGDAARLLPKCGHAFHLECIDMWFCSHSTCPLCRTSAELVKPESVVPGAESVPGDSHSVEPSLNSAANVLSCTSEGQVASGSFGGPEGRSSTSGSSYVRSEDALVNEMPRTAVDGFQTPCSPLPVERTPDEEIRSPTAPALRSLRRLLIRGNRMADASCSPRGCDIEQGRRPPSPKTATSS</sequence>
<dbReference type="Gene3D" id="3.30.40.10">
    <property type="entry name" value="Zinc/RING finger domain, C3HC4 (zinc finger)"/>
    <property type="match status" value="1"/>
</dbReference>
<evidence type="ECO:0000313" key="16">
    <source>
        <dbReference type="Proteomes" id="UP000317650"/>
    </source>
</evidence>
<organism evidence="15 16">
    <name type="scientific">Musa balbisiana</name>
    <name type="common">Banana</name>
    <dbReference type="NCBI Taxonomy" id="52838"/>
    <lineage>
        <taxon>Eukaryota</taxon>
        <taxon>Viridiplantae</taxon>
        <taxon>Streptophyta</taxon>
        <taxon>Embryophyta</taxon>
        <taxon>Tracheophyta</taxon>
        <taxon>Spermatophyta</taxon>
        <taxon>Magnoliopsida</taxon>
        <taxon>Liliopsida</taxon>
        <taxon>Zingiberales</taxon>
        <taxon>Musaceae</taxon>
        <taxon>Musa</taxon>
    </lineage>
</organism>
<keyword evidence="16" id="KW-1185">Reference proteome</keyword>
<name>A0A4S8J2M2_MUSBA</name>
<gene>
    <name evidence="15" type="ORF">C4D60_Mb11t08320</name>
</gene>
<evidence type="ECO:0000313" key="15">
    <source>
        <dbReference type="EMBL" id="THU55603.1"/>
    </source>
</evidence>
<dbReference type="AlphaFoldDB" id="A0A4S8J2M2"/>
<proteinExistence type="inferred from homology"/>
<dbReference type="SUPFAM" id="SSF57850">
    <property type="entry name" value="RING/U-box"/>
    <property type="match status" value="1"/>
</dbReference>
<dbReference type="EMBL" id="PYDT01000007">
    <property type="protein sequence ID" value="THU55603.1"/>
    <property type="molecule type" value="Genomic_DNA"/>
</dbReference>
<evidence type="ECO:0000256" key="10">
    <source>
        <dbReference type="ARBA" id="ARBA00023136"/>
    </source>
</evidence>
<keyword evidence="7" id="KW-0833">Ubl conjugation pathway</keyword>
<dbReference type="Pfam" id="PF13639">
    <property type="entry name" value="zf-RING_2"/>
    <property type="match status" value="1"/>
</dbReference>
<accession>A0A4S8J2M2</accession>
<evidence type="ECO:0000256" key="9">
    <source>
        <dbReference type="ARBA" id="ARBA00022989"/>
    </source>
</evidence>
<dbReference type="PANTHER" id="PTHR45768">
    <property type="entry name" value="E3 UBIQUITIN-PROTEIN LIGASE RNF13-LIKE"/>
    <property type="match status" value="1"/>
</dbReference>